<keyword evidence="6" id="KW-1185">Reference proteome</keyword>
<comment type="similarity">
    <text evidence="2">Belongs to the bacterial solute-binding protein 2 family.</text>
</comment>
<proteinExistence type="inferred from homology"/>
<dbReference type="CDD" id="cd06324">
    <property type="entry name" value="PBP1_ABC_sugar_binding-like"/>
    <property type="match status" value="1"/>
</dbReference>
<protein>
    <recommendedName>
        <fullName evidence="4">Periplasmic binding protein domain-containing protein</fullName>
    </recommendedName>
</protein>
<dbReference type="AlphaFoldDB" id="A0A3N5Y2P1"/>
<gene>
    <name evidence="5" type="ORF">DRW07_01050</name>
</gene>
<dbReference type="RefSeq" id="WP_124026034.1">
    <property type="nucleotide sequence ID" value="NZ_JBHRSN010000005.1"/>
</dbReference>
<dbReference type="GO" id="GO:0030246">
    <property type="term" value="F:carbohydrate binding"/>
    <property type="evidence" value="ECO:0007669"/>
    <property type="project" value="UniProtKB-ARBA"/>
</dbReference>
<dbReference type="EMBL" id="RPOK01000001">
    <property type="protein sequence ID" value="RPJ68032.1"/>
    <property type="molecule type" value="Genomic_DNA"/>
</dbReference>
<dbReference type="GO" id="GO:0030313">
    <property type="term" value="C:cell envelope"/>
    <property type="evidence" value="ECO:0007669"/>
    <property type="project" value="UniProtKB-SubCell"/>
</dbReference>
<dbReference type="PANTHER" id="PTHR46847">
    <property type="entry name" value="D-ALLOSE-BINDING PERIPLASMIC PROTEIN-RELATED"/>
    <property type="match status" value="1"/>
</dbReference>
<keyword evidence="3" id="KW-0732">Signal</keyword>
<dbReference type="InterPro" id="IPR028082">
    <property type="entry name" value="Peripla_BP_I"/>
</dbReference>
<evidence type="ECO:0000256" key="3">
    <source>
        <dbReference type="ARBA" id="ARBA00022729"/>
    </source>
</evidence>
<dbReference type="SUPFAM" id="SSF53822">
    <property type="entry name" value="Periplasmic binding protein-like I"/>
    <property type="match status" value="1"/>
</dbReference>
<dbReference type="GO" id="GO:0055085">
    <property type="term" value="P:transmembrane transport"/>
    <property type="evidence" value="ECO:0007669"/>
    <property type="project" value="UniProtKB-ARBA"/>
</dbReference>
<dbReference type="Gene3D" id="3.40.50.2300">
    <property type="match status" value="2"/>
</dbReference>
<evidence type="ECO:0000313" key="5">
    <source>
        <dbReference type="EMBL" id="RPJ68032.1"/>
    </source>
</evidence>
<dbReference type="PANTHER" id="PTHR46847:SF2">
    <property type="entry name" value="ABC TRANSPORTER SUGAR-BINDING PROTEIN"/>
    <property type="match status" value="1"/>
</dbReference>
<evidence type="ECO:0000256" key="2">
    <source>
        <dbReference type="ARBA" id="ARBA00007639"/>
    </source>
</evidence>
<evidence type="ECO:0000256" key="1">
    <source>
        <dbReference type="ARBA" id="ARBA00004196"/>
    </source>
</evidence>
<sequence length="379" mass="42637">MIGIRSFLSSVIVAIGLILPTEVLANGSSQQCNIMPAHDNKKINILYFYVNNHDESFWHLHQQVTEAAAKSLGINLISVAIEEEYRHRIAYLDLVKRHLDSDNKPDAAIGIFYAKGEANLLTLFEQYQVPFFSVNTSLDEPTWAALQLPRQRYAQWLGHMAPDDYQGGYDLAVQLNRQPGERAALVAIAGALQSAVSNNRKAGYLAAADAVGFTIMPSFSTDWTPENSRMVVDKALERLPDIDTIWTAGPDIAKGAFIALQNISAARRESMRIGTFDWSKDVVDMMQKEQVVLSYGGHFAEGAWALIMLVDYLNGIDFVEDIGVKFNTQLEALTRDNIDRYAAFLTQEKWQHIDFKKYSKCYTPALKQYHFSATQLLHH</sequence>
<dbReference type="Pfam" id="PF13407">
    <property type="entry name" value="Peripla_BP_4"/>
    <property type="match status" value="1"/>
</dbReference>
<evidence type="ECO:0000313" key="6">
    <source>
        <dbReference type="Proteomes" id="UP000275281"/>
    </source>
</evidence>
<dbReference type="Proteomes" id="UP000275281">
    <property type="component" value="Unassembled WGS sequence"/>
</dbReference>
<comment type="subcellular location">
    <subcellularLocation>
        <location evidence="1">Cell envelope</location>
    </subcellularLocation>
</comment>
<dbReference type="InterPro" id="IPR025997">
    <property type="entry name" value="SBP_2_dom"/>
</dbReference>
<organism evidence="5 6">
    <name type="scientific">Alteromonas sediminis</name>
    <dbReference type="NCBI Taxonomy" id="2259342"/>
    <lineage>
        <taxon>Bacteria</taxon>
        <taxon>Pseudomonadati</taxon>
        <taxon>Pseudomonadota</taxon>
        <taxon>Gammaproteobacteria</taxon>
        <taxon>Alteromonadales</taxon>
        <taxon>Alteromonadaceae</taxon>
        <taxon>Alteromonas/Salinimonas group</taxon>
        <taxon>Alteromonas</taxon>
    </lineage>
</organism>
<dbReference type="OrthoDB" id="245475at2"/>
<reference evidence="5 6" key="1">
    <citation type="submission" date="2018-11" db="EMBL/GenBank/DDBJ databases">
        <authorList>
            <person name="Ye M.-Q."/>
            <person name="Du Z.-J."/>
        </authorList>
    </citation>
    <scope>NUCLEOTIDE SEQUENCE [LARGE SCALE GENOMIC DNA]</scope>
    <source>
        <strain evidence="5 6">U0105</strain>
    </source>
</reference>
<accession>A0A3N5Y2P1</accession>
<name>A0A3N5Y2P1_9ALTE</name>
<comment type="caution">
    <text evidence="5">The sequence shown here is derived from an EMBL/GenBank/DDBJ whole genome shotgun (WGS) entry which is preliminary data.</text>
</comment>
<evidence type="ECO:0000259" key="4">
    <source>
        <dbReference type="Pfam" id="PF13407"/>
    </source>
</evidence>
<feature type="domain" description="Periplasmic binding protein" evidence="4">
    <location>
        <begin position="159"/>
        <end position="315"/>
    </location>
</feature>